<dbReference type="AlphaFoldDB" id="M5U729"/>
<name>M5U729_9BACT</name>
<dbReference type="EMBL" id="ANOH01000113">
    <property type="protein sequence ID" value="EMI57094.1"/>
    <property type="molecule type" value="Genomic_DNA"/>
</dbReference>
<gene>
    <name evidence="1" type="ORF">RSSM_01504</name>
</gene>
<evidence type="ECO:0000313" key="2">
    <source>
        <dbReference type="Proteomes" id="UP000011885"/>
    </source>
</evidence>
<keyword evidence="2" id="KW-1185">Reference proteome</keyword>
<accession>M5U729</accession>
<proteinExistence type="predicted"/>
<dbReference type="PATRIC" id="fig|1263870.3.peg.1615"/>
<sequence length="42" mass="4720">MELGCTPSSEPAVLDAPQLTIEDFEKRAAEELAEQKRIEDMQ</sequence>
<organism evidence="1 2">
    <name type="scientific">Rhodopirellula sallentina SM41</name>
    <dbReference type="NCBI Taxonomy" id="1263870"/>
    <lineage>
        <taxon>Bacteria</taxon>
        <taxon>Pseudomonadati</taxon>
        <taxon>Planctomycetota</taxon>
        <taxon>Planctomycetia</taxon>
        <taxon>Pirellulales</taxon>
        <taxon>Pirellulaceae</taxon>
        <taxon>Rhodopirellula</taxon>
    </lineage>
</organism>
<protein>
    <submittedName>
        <fullName evidence="1">Uncharacterized protein</fullName>
    </submittedName>
</protein>
<evidence type="ECO:0000313" key="1">
    <source>
        <dbReference type="EMBL" id="EMI57094.1"/>
    </source>
</evidence>
<reference evidence="1 2" key="1">
    <citation type="journal article" date="2013" name="Mar. Genomics">
        <title>Expression of sulfatases in Rhodopirellula baltica and the diversity of sulfatases in the genus Rhodopirellula.</title>
        <authorList>
            <person name="Wegner C.E."/>
            <person name="Richter-Heitmann T."/>
            <person name="Klindworth A."/>
            <person name="Klockow C."/>
            <person name="Richter M."/>
            <person name="Achstetter T."/>
            <person name="Glockner F.O."/>
            <person name="Harder J."/>
        </authorList>
    </citation>
    <scope>NUCLEOTIDE SEQUENCE [LARGE SCALE GENOMIC DNA]</scope>
    <source>
        <strain evidence="1 2">SM41</strain>
    </source>
</reference>
<dbReference type="Proteomes" id="UP000011885">
    <property type="component" value="Unassembled WGS sequence"/>
</dbReference>
<comment type="caution">
    <text evidence="1">The sequence shown here is derived from an EMBL/GenBank/DDBJ whole genome shotgun (WGS) entry which is preliminary data.</text>
</comment>